<dbReference type="PROSITE" id="PS50181">
    <property type="entry name" value="FBOX"/>
    <property type="match status" value="1"/>
</dbReference>
<reference evidence="2 3" key="1">
    <citation type="journal article" date="2015" name="Fungal Genet. Biol.">
        <title>Evolution of novel wood decay mechanisms in Agaricales revealed by the genome sequences of Fistulina hepatica and Cylindrobasidium torrendii.</title>
        <authorList>
            <person name="Floudas D."/>
            <person name="Held B.W."/>
            <person name="Riley R."/>
            <person name="Nagy L.G."/>
            <person name="Koehler G."/>
            <person name="Ransdell A.S."/>
            <person name="Younus H."/>
            <person name="Chow J."/>
            <person name="Chiniquy J."/>
            <person name="Lipzen A."/>
            <person name="Tritt A."/>
            <person name="Sun H."/>
            <person name="Haridas S."/>
            <person name="LaButti K."/>
            <person name="Ohm R.A."/>
            <person name="Kues U."/>
            <person name="Blanchette R.A."/>
            <person name="Grigoriev I.V."/>
            <person name="Minto R.E."/>
            <person name="Hibbett D.S."/>
        </authorList>
    </citation>
    <scope>NUCLEOTIDE SEQUENCE [LARGE SCALE GENOMIC DNA]</scope>
    <source>
        <strain evidence="2 3">FP15055 ss-10</strain>
    </source>
</reference>
<gene>
    <name evidence="2" type="ORF">CYLTODRAFT_494244</name>
</gene>
<organism evidence="2 3">
    <name type="scientific">Cylindrobasidium torrendii FP15055 ss-10</name>
    <dbReference type="NCBI Taxonomy" id="1314674"/>
    <lineage>
        <taxon>Eukaryota</taxon>
        <taxon>Fungi</taxon>
        <taxon>Dikarya</taxon>
        <taxon>Basidiomycota</taxon>
        <taxon>Agaricomycotina</taxon>
        <taxon>Agaricomycetes</taxon>
        <taxon>Agaricomycetidae</taxon>
        <taxon>Agaricales</taxon>
        <taxon>Marasmiineae</taxon>
        <taxon>Physalacriaceae</taxon>
        <taxon>Cylindrobasidium</taxon>
    </lineage>
</organism>
<evidence type="ECO:0000313" key="2">
    <source>
        <dbReference type="EMBL" id="KIY63020.1"/>
    </source>
</evidence>
<name>A0A0D7AYF9_9AGAR</name>
<dbReference type="SUPFAM" id="SSF81383">
    <property type="entry name" value="F-box domain"/>
    <property type="match status" value="1"/>
</dbReference>
<accession>A0A0D7AYF9</accession>
<evidence type="ECO:0000313" key="3">
    <source>
        <dbReference type="Proteomes" id="UP000054007"/>
    </source>
</evidence>
<dbReference type="OrthoDB" id="3085727at2759"/>
<evidence type="ECO:0000259" key="1">
    <source>
        <dbReference type="PROSITE" id="PS50181"/>
    </source>
</evidence>
<protein>
    <recommendedName>
        <fullName evidence="1">F-box domain-containing protein</fullName>
    </recommendedName>
</protein>
<proteinExistence type="predicted"/>
<dbReference type="InterPro" id="IPR036047">
    <property type="entry name" value="F-box-like_dom_sf"/>
</dbReference>
<sequence>MTSWEELDKHIVFAQQSDEVVGMFERYPPDREARAQVIASITESIVDEIDNGSLRLLECMPGPDADSEAWHDIGVYENNLFGSSNLIPSCAEFLAGTTEAAFSGPPLDRYNRRHGWEHVAFDSYKPVLLFLRALTGDDVPFSNIAAFVYLAQQARVPFSRLQQVNSHRSNGGVRLEHLRGPQASAHLSSHRRQYRSVLDNYVQQSLAYYILLGVLEAVEVGRETLENGVCRKLSNFPAWYGFCSVEPVVGGSVTADTVYTRYPHPFWGGYHGASNHAEWFPQDQDPIHSEFWRAATDEERQERDPVARAEYRQHCLDVVIAWWAVMRTAVERNEQVDSDMREEKYCTIAGDALKERVQGAFDLLGFPFDSTPRRSHDRPHTGYTYIYDGLLPDSSAHARPWAEINAGIYNTITSPVCLEAEQGCISLASRMPQSSQLLTLPVELLAWIVSFLTASDALSLCRVCAVFHSLCLPTIFREPDNLIRWRNARHLRDSPVPSDLVSPIFNGQDGVRDSYLKLQHLLLARPDLRHHVRELPLCPTSHSEESMISIGSSEYALPLASPLAQALSALTTISMLLPASILEVPEFQVEESKMLSGTSLCRLVSFLTCQYPHLRELELSFSYIAYYRGMSLNNIYSLLESRPWDTQGFLCKLSIRRDSDEDEDDLPGTTETQTVEIPIPALLQPRLDTLQSITLHLSVDDMKNLDQCPVLPNLRQADLQTNLPAHDLQAWMHRCFPNVERLRLRLRNMHLYIPMSGVAQQTFPQPLDLQLACPSLVQLDMSGWRVAQLPTGTEKVALHEKDLFGWDHALDADPVSYAVLPDVLAVRLKGDGATSSPLRHVSSHLGVERMQKVLRSLGRMFPGARSVELESRTEWMLFSHEDLATVLDDLVKEMPGLQTIIFPFKYFLVRPQRRDYPKDDGVDQIEQATVEMLFGRYASLRKVSLTGVPSELAENTSTRREYPNRVWVRAPDGSAEKGNTGWLDSYSIVSDF</sequence>
<dbReference type="InterPro" id="IPR001810">
    <property type="entry name" value="F-box_dom"/>
</dbReference>
<feature type="domain" description="F-box" evidence="1">
    <location>
        <begin position="434"/>
        <end position="488"/>
    </location>
</feature>
<dbReference type="EMBL" id="KN880728">
    <property type="protein sequence ID" value="KIY63020.1"/>
    <property type="molecule type" value="Genomic_DNA"/>
</dbReference>
<dbReference type="Proteomes" id="UP000054007">
    <property type="component" value="Unassembled WGS sequence"/>
</dbReference>
<dbReference type="AlphaFoldDB" id="A0A0D7AYF9"/>
<keyword evidence="3" id="KW-1185">Reference proteome</keyword>